<dbReference type="SUPFAM" id="SSF56796">
    <property type="entry name" value="Dehydroquinate synthase-like"/>
    <property type="match status" value="1"/>
</dbReference>
<reference evidence="4" key="1">
    <citation type="journal article" date="2020" name="mSystems">
        <title>Genome- and Community-Level Interaction Insights into Carbon Utilization and Element Cycling Functions of Hydrothermarchaeota in Hydrothermal Sediment.</title>
        <authorList>
            <person name="Zhou Z."/>
            <person name="Liu Y."/>
            <person name="Xu W."/>
            <person name="Pan J."/>
            <person name="Luo Z.H."/>
            <person name="Li M."/>
        </authorList>
    </citation>
    <scope>NUCLEOTIDE SEQUENCE [LARGE SCALE GENOMIC DNA]</scope>
    <source>
        <strain evidence="4">SpSt-87</strain>
    </source>
</reference>
<keyword evidence="1" id="KW-0560">Oxidoreductase</keyword>
<dbReference type="Pfam" id="PF00465">
    <property type="entry name" value="Fe-ADH"/>
    <property type="match status" value="1"/>
</dbReference>
<organism evidence="4">
    <name type="scientific">Archaeoglobus fulgidus</name>
    <dbReference type="NCBI Taxonomy" id="2234"/>
    <lineage>
        <taxon>Archaea</taxon>
        <taxon>Methanobacteriati</taxon>
        <taxon>Methanobacteriota</taxon>
        <taxon>Archaeoglobi</taxon>
        <taxon>Archaeoglobales</taxon>
        <taxon>Archaeoglobaceae</taxon>
        <taxon>Archaeoglobus</taxon>
    </lineage>
</organism>
<dbReference type="PANTHER" id="PTHR11496">
    <property type="entry name" value="ALCOHOL DEHYDROGENASE"/>
    <property type="match status" value="1"/>
</dbReference>
<evidence type="ECO:0000259" key="2">
    <source>
        <dbReference type="Pfam" id="PF00465"/>
    </source>
</evidence>
<dbReference type="AlphaFoldDB" id="A0A7C3RM95"/>
<dbReference type="GO" id="GO:0046872">
    <property type="term" value="F:metal ion binding"/>
    <property type="evidence" value="ECO:0007669"/>
    <property type="project" value="InterPro"/>
</dbReference>
<proteinExistence type="predicted"/>
<feature type="domain" description="Alcohol dehydrogenase iron-type/glycerol dehydrogenase GldA" evidence="2">
    <location>
        <begin position="8"/>
        <end position="171"/>
    </location>
</feature>
<dbReference type="Gene3D" id="1.20.1090.10">
    <property type="entry name" value="Dehydroquinate synthase-like - alpha domain"/>
    <property type="match status" value="1"/>
</dbReference>
<evidence type="ECO:0000313" key="4">
    <source>
        <dbReference type="EMBL" id="HFW32289.1"/>
    </source>
</evidence>
<dbReference type="Pfam" id="PF25137">
    <property type="entry name" value="ADH_Fe_C"/>
    <property type="match status" value="1"/>
</dbReference>
<dbReference type="EMBL" id="DTLB01000030">
    <property type="protein sequence ID" value="HFW32289.1"/>
    <property type="molecule type" value="Genomic_DNA"/>
</dbReference>
<dbReference type="InterPro" id="IPR018211">
    <property type="entry name" value="ADH_Fe_CS"/>
</dbReference>
<protein>
    <submittedName>
        <fullName evidence="4">Iron-containing alcohol dehydrogenase</fullName>
    </submittedName>
</protein>
<dbReference type="Gene3D" id="3.40.50.1970">
    <property type="match status" value="1"/>
</dbReference>
<dbReference type="PANTHER" id="PTHR11496:SF83">
    <property type="entry name" value="HYDROXYACID-OXOACID TRANSHYDROGENASE, MITOCHONDRIAL"/>
    <property type="match status" value="1"/>
</dbReference>
<dbReference type="PROSITE" id="PS00913">
    <property type="entry name" value="ADH_IRON_1"/>
    <property type="match status" value="1"/>
</dbReference>
<dbReference type="FunFam" id="3.40.50.1970:FF:000003">
    <property type="entry name" value="Alcohol dehydrogenase, iron-containing"/>
    <property type="match status" value="1"/>
</dbReference>
<dbReference type="CDD" id="cd14862">
    <property type="entry name" value="Fe-ADH-like"/>
    <property type="match status" value="1"/>
</dbReference>
<dbReference type="InterPro" id="IPR001670">
    <property type="entry name" value="ADH_Fe/GldA"/>
</dbReference>
<comment type="caution">
    <text evidence="4">The sequence shown here is derived from an EMBL/GenBank/DDBJ whole genome shotgun (WGS) entry which is preliminary data.</text>
</comment>
<dbReference type="InterPro" id="IPR039697">
    <property type="entry name" value="Alcohol_dehydrogenase_Fe"/>
</dbReference>
<accession>A0A7C3RM95</accession>
<feature type="domain" description="Fe-containing alcohol dehydrogenase-like C-terminal" evidence="3">
    <location>
        <begin position="184"/>
        <end position="372"/>
    </location>
</feature>
<evidence type="ECO:0000259" key="3">
    <source>
        <dbReference type="Pfam" id="PF25137"/>
    </source>
</evidence>
<evidence type="ECO:0000256" key="1">
    <source>
        <dbReference type="ARBA" id="ARBA00023002"/>
    </source>
</evidence>
<dbReference type="InterPro" id="IPR056798">
    <property type="entry name" value="ADH_Fe_C"/>
</dbReference>
<name>A0A7C3RM95_ARCFL</name>
<dbReference type="GO" id="GO:0004022">
    <property type="term" value="F:alcohol dehydrogenase (NAD+) activity"/>
    <property type="evidence" value="ECO:0007669"/>
    <property type="project" value="TreeGrafter"/>
</dbReference>
<sequence>MWWFVVPRAVFGDDAIEHLQNEKAERVLVVTDKVLSGMNYLEEVKKNLKAEKIDVFDEVEPEPSIETALKCAKMAKELDAQLIIALGGGSVIDVAKMARILMELDVDPEFITPLTNLYEFGFQKKAKLIVIPTTSGTGADATWAMVLTDTKEKRKVLPANREAIPDITILDYRFVEKLPPKLVAGTGMDALTHAIEGALAPWRNDFSDAMCEKAIKLIFENLERSYSGDREARAKMHHAATMAGMGFGNSQVGPVHALGHAFGAYFKVHHGICVGVYLPYVLQFYLNDDNSRAMMDDLAKRVGAGDGESMVEKVVELMGKIEVPAKVSEIVGEKEYFDAAEEILNHAINDACMITSPRCPNTEQTRKLLEYAFYGKKVDF</sequence>
<gene>
    <name evidence="4" type="ORF">ENW66_04985</name>
</gene>